<dbReference type="RefSeq" id="WP_261967502.1">
    <property type="nucleotide sequence ID" value="NZ_JAHHZF010000002.1"/>
</dbReference>
<dbReference type="InterPro" id="IPR013432">
    <property type="entry name" value="Doc_partner"/>
</dbReference>
<dbReference type="SMART" id="SM00966">
    <property type="entry name" value="SpoVT_AbrB"/>
    <property type="match status" value="1"/>
</dbReference>
<dbReference type="Proteomes" id="UP000766595">
    <property type="component" value="Unassembled WGS sequence"/>
</dbReference>
<accession>A0A947GI56</accession>
<feature type="domain" description="SpoVT-AbrB" evidence="1">
    <location>
        <begin position="6"/>
        <end position="52"/>
    </location>
</feature>
<organism evidence="2 3">
    <name type="scientific">Prosthecodimorpha staleyi</name>
    <dbReference type="NCBI Taxonomy" id="2840188"/>
    <lineage>
        <taxon>Bacteria</taxon>
        <taxon>Pseudomonadati</taxon>
        <taxon>Pseudomonadota</taxon>
        <taxon>Alphaproteobacteria</taxon>
        <taxon>Hyphomicrobiales</taxon>
        <taxon>Ancalomicrobiaceae</taxon>
        <taxon>Prosthecodimorpha</taxon>
    </lineage>
</organism>
<dbReference type="GO" id="GO:0003677">
    <property type="term" value="F:DNA binding"/>
    <property type="evidence" value="ECO:0007669"/>
    <property type="project" value="InterPro"/>
</dbReference>
<protein>
    <submittedName>
        <fullName evidence="2">AbrB family transcriptional regulator</fullName>
    </submittedName>
</protein>
<dbReference type="Gene3D" id="2.10.260.10">
    <property type="match status" value="1"/>
</dbReference>
<dbReference type="InterPro" id="IPR007159">
    <property type="entry name" value="SpoVT-AbrB_dom"/>
</dbReference>
<comment type="caution">
    <text evidence="2">The sequence shown here is derived from an EMBL/GenBank/DDBJ whole genome shotgun (WGS) entry which is preliminary data.</text>
</comment>
<dbReference type="Pfam" id="PF04014">
    <property type="entry name" value="MazE_antitoxin"/>
    <property type="match status" value="1"/>
</dbReference>
<dbReference type="EMBL" id="JAHHZF010000002">
    <property type="protein sequence ID" value="MBT9288859.1"/>
    <property type="molecule type" value="Genomic_DNA"/>
</dbReference>
<dbReference type="InterPro" id="IPR037914">
    <property type="entry name" value="SpoVT-AbrB_sf"/>
</dbReference>
<keyword evidence="3" id="KW-1185">Reference proteome</keyword>
<dbReference type="AlphaFoldDB" id="A0A947GI56"/>
<sequence length="74" mass="8099">MKLEIKKIGNSTGLILPRNALAHLGLKLGDVVFAVPDGDGGLRLTPYDPEFEASMRLVDGIMDEYKDTLKELAK</sequence>
<evidence type="ECO:0000259" key="1">
    <source>
        <dbReference type="SMART" id="SM00966"/>
    </source>
</evidence>
<gene>
    <name evidence="2" type="ORF">KL771_05330</name>
</gene>
<reference evidence="2 3" key="1">
    <citation type="submission" date="2021-06" db="EMBL/GenBank/DDBJ databases">
        <authorList>
            <person name="Grouzdev D.S."/>
            <person name="Koziaeva V."/>
        </authorList>
    </citation>
    <scope>NUCLEOTIDE SEQUENCE [LARGE SCALE GENOMIC DNA]</scope>
    <source>
        <strain evidence="2 3">22</strain>
    </source>
</reference>
<evidence type="ECO:0000313" key="2">
    <source>
        <dbReference type="EMBL" id="MBT9288859.1"/>
    </source>
</evidence>
<evidence type="ECO:0000313" key="3">
    <source>
        <dbReference type="Proteomes" id="UP000766595"/>
    </source>
</evidence>
<proteinExistence type="predicted"/>
<dbReference type="SUPFAM" id="SSF89447">
    <property type="entry name" value="AbrB/MazE/MraZ-like"/>
    <property type="match status" value="1"/>
</dbReference>
<dbReference type="NCBIfam" id="TIGR02609">
    <property type="entry name" value="doc_partner"/>
    <property type="match status" value="1"/>
</dbReference>
<name>A0A947GI56_9HYPH</name>